<organism evidence="2 3">
    <name type="scientific">Candidatus Limosilactobacillus merdigallinarum</name>
    <dbReference type="NCBI Taxonomy" id="2838652"/>
    <lineage>
        <taxon>Bacteria</taxon>
        <taxon>Bacillati</taxon>
        <taxon>Bacillota</taxon>
        <taxon>Bacilli</taxon>
        <taxon>Lactobacillales</taxon>
        <taxon>Lactobacillaceae</taxon>
        <taxon>Limosilactobacillus</taxon>
    </lineage>
</organism>
<dbReference type="AlphaFoldDB" id="A0A9D1VIV9"/>
<reference evidence="2" key="1">
    <citation type="journal article" date="2021" name="PeerJ">
        <title>Extensive microbial diversity within the chicken gut microbiome revealed by metagenomics and culture.</title>
        <authorList>
            <person name="Gilroy R."/>
            <person name="Ravi A."/>
            <person name="Getino M."/>
            <person name="Pursley I."/>
            <person name="Horton D.L."/>
            <person name="Alikhan N.F."/>
            <person name="Baker D."/>
            <person name="Gharbi K."/>
            <person name="Hall N."/>
            <person name="Watson M."/>
            <person name="Adriaenssens E.M."/>
            <person name="Foster-Nyarko E."/>
            <person name="Jarju S."/>
            <person name="Secka A."/>
            <person name="Antonio M."/>
            <person name="Oren A."/>
            <person name="Chaudhuri R.R."/>
            <person name="La Ragione R."/>
            <person name="Hildebrand F."/>
            <person name="Pallen M.J."/>
        </authorList>
    </citation>
    <scope>NUCLEOTIDE SEQUENCE</scope>
    <source>
        <strain evidence="2">ChiSxjej3B15-572</strain>
    </source>
</reference>
<evidence type="ECO:0000313" key="3">
    <source>
        <dbReference type="Proteomes" id="UP000824231"/>
    </source>
</evidence>
<proteinExistence type="predicted"/>
<feature type="coiled-coil region" evidence="1">
    <location>
        <begin position="2"/>
        <end position="64"/>
    </location>
</feature>
<keyword evidence="1" id="KW-0175">Coiled coil</keyword>
<evidence type="ECO:0000313" key="2">
    <source>
        <dbReference type="EMBL" id="HIX35861.1"/>
    </source>
</evidence>
<reference evidence="2" key="2">
    <citation type="submission" date="2021-04" db="EMBL/GenBank/DDBJ databases">
        <authorList>
            <person name="Gilroy R."/>
        </authorList>
    </citation>
    <scope>NUCLEOTIDE SEQUENCE</scope>
    <source>
        <strain evidence="2">ChiSxjej3B15-572</strain>
    </source>
</reference>
<evidence type="ECO:0000256" key="1">
    <source>
        <dbReference type="SAM" id="Coils"/>
    </source>
</evidence>
<protein>
    <submittedName>
        <fullName evidence="2">Conjugal transfer protein TraD</fullName>
    </submittedName>
</protein>
<name>A0A9D1VIV9_9LACO</name>
<comment type="caution">
    <text evidence="2">The sequence shown here is derived from an EMBL/GenBank/DDBJ whole genome shotgun (WGS) entry which is preliminary data.</text>
</comment>
<sequence length="164" mass="18794">MAESELTKLTDLKNKVAELQQKLGQKMTVSNPNQEQIDRLIGRINKYQDRIAGIQTSISRKERKERAHRLIQYGAIVERVIADGLNLQIKASESVDSYFKDKSPEEVENELRRIIRSSQDKQDSPSLYNLLNQAVIHRPDGNLQFDWNSEAYSQLVALLNAKEA</sequence>
<accession>A0A9D1VIV9</accession>
<gene>
    <name evidence="2" type="ORF">H9856_05670</name>
</gene>
<dbReference type="EMBL" id="DXFH01000023">
    <property type="protein sequence ID" value="HIX35861.1"/>
    <property type="molecule type" value="Genomic_DNA"/>
</dbReference>
<dbReference type="Proteomes" id="UP000824231">
    <property type="component" value="Unassembled WGS sequence"/>
</dbReference>